<evidence type="ECO:0000313" key="9">
    <source>
        <dbReference type="EMBL" id="MFC4160576.1"/>
    </source>
</evidence>
<dbReference type="EMBL" id="JBHSBU010000001">
    <property type="protein sequence ID" value="MFC4160576.1"/>
    <property type="molecule type" value="Genomic_DNA"/>
</dbReference>
<comment type="subcellular location">
    <subcellularLocation>
        <location evidence="1">Cell outer membrane</location>
        <topology evidence="1">Multi-pass membrane protein</topology>
    </subcellularLocation>
</comment>
<proteinExistence type="inferred from homology"/>
<comment type="similarity">
    <text evidence="2">Belongs to the OmpP1/FadL family.</text>
</comment>
<dbReference type="InterPro" id="IPR005017">
    <property type="entry name" value="OMPP1/FadL/TodX"/>
</dbReference>
<evidence type="ECO:0000256" key="7">
    <source>
        <dbReference type="ARBA" id="ARBA00023237"/>
    </source>
</evidence>
<dbReference type="SUPFAM" id="SSF56935">
    <property type="entry name" value="Porins"/>
    <property type="match status" value="1"/>
</dbReference>
<organism evidence="9 10">
    <name type="scientific">Chitinimonas lacunae</name>
    <dbReference type="NCBI Taxonomy" id="1963018"/>
    <lineage>
        <taxon>Bacteria</taxon>
        <taxon>Pseudomonadati</taxon>
        <taxon>Pseudomonadota</taxon>
        <taxon>Betaproteobacteria</taxon>
        <taxon>Neisseriales</taxon>
        <taxon>Chitinibacteraceae</taxon>
        <taxon>Chitinimonas</taxon>
    </lineage>
</organism>
<keyword evidence="4" id="KW-0812">Transmembrane</keyword>
<protein>
    <submittedName>
        <fullName evidence="9">OmpP1/FadL family transporter</fullName>
    </submittedName>
</protein>
<evidence type="ECO:0000256" key="8">
    <source>
        <dbReference type="SAM" id="SignalP"/>
    </source>
</evidence>
<evidence type="ECO:0000256" key="2">
    <source>
        <dbReference type="ARBA" id="ARBA00008163"/>
    </source>
</evidence>
<keyword evidence="5 8" id="KW-0732">Signal</keyword>
<evidence type="ECO:0000256" key="5">
    <source>
        <dbReference type="ARBA" id="ARBA00022729"/>
    </source>
</evidence>
<keyword evidence="10" id="KW-1185">Reference proteome</keyword>
<evidence type="ECO:0000256" key="6">
    <source>
        <dbReference type="ARBA" id="ARBA00023136"/>
    </source>
</evidence>
<dbReference type="Pfam" id="PF03349">
    <property type="entry name" value="Toluene_X"/>
    <property type="match status" value="1"/>
</dbReference>
<dbReference type="Proteomes" id="UP001595791">
    <property type="component" value="Unassembled WGS sequence"/>
</dbReference>
<reference evidence="10" key="1">
    <citation type="journal article" date="2019" name="Int. J. Syst. Evol. Microbiol.">
        <title>The Global Catalogue of Microorganisms (GCM) 10K type strain sequencing project: providing services to taxonomists for standard genome sequencing and annotation.</title>
        <authorList>
            <consortium name="The Broad Institute Genomics Platform"/>
            <consortium name="The Broad Institute Genome Sequencing Center for Infectious Disease"/>
            <person name="Wu L."/>
            <person name="Ma J."/>
        </authorList>
    </citation>
    <scope>NUCLEOTIDE SEQUENCE [LARGE SCALE GENOMIC DNA]</scope>
    <source>
        <strain evidence="10">LMG 29894</strain>
    </source>
</reference>
<sequence>MPHPRVLIAPVALALATLPACAGGFAIHEQSAAGLGNAYAGAAATAEDAATVYYNPAGLVRLGPQWQLGASYIDLSARFKTEASETWLVDRASGRIGTEAPGGLPIGAPLSVGGSDGGQGGRGGVAPQFFHVQPLNEQLSFGFGLYAPFGAETRFSPDWAGRYSAIDTEMAALALNPALAIKLNQHWALGLGLDAIRVNAKVTKALDFHYEAMIGAGLTGTAVPVLDGLATLRGDGWGFGADAGLHYQNAQGLKFGITVRSAVTPKLKGSYRVEIPTLYSQLAAGLGMSLESETQHARADFKLPWSLGVALDAPLAPGWSLQADWLHRGWSRFDELRARVDNTPDQVQVQRWRDTHRLALGLTRVESEQWRWRVGVAFDQSPVRSATWRSPGTPDSDRVWLAAGLGWNHDRRGRLDLGLAWGKMKDAPVDYTDTAYNRADYPFFAAEQQFRVRGRFDTTIYALSVQYRRWF</sequence>
<feature type="signal peptide" evidence="8">
    <location>
        <begin position="1"/>
        <end position="22"/>
    </location>
</feature>
<accession>A0ABV8MUC1</accession>
<evidence type="ECO:0000256" key="3">
    <source>
        <dbReference type="ARBA" id="ARBA00022452"/>
    </source>
</evidence>
<gene>
    <name evidence="9" type="ORF">ACFOW7_14645</name>
</gene>
<dbReference type="PANTHER" id="PTHR35093:SF8">
    <property type="entry name" value="OUTER MEMBRANE PROTEIN NMB0088-RELATED"/>
    <property type="match status" value="1"/>
</dbReference>
<evidence type="ECO:0000256" key="1">
    <source>
        <dbReference type="ARBA" id="ARBA00004571"/>
    </source>
</evidence>
<evidence type="ECO:0000313" key="10">
    <source>
        <dbReference type="Proteomes" id="UP001595791"/>
    </source>
</evidence>
<dbReference type="RefSeq" id="WP_378165556.1">
    <property type="nucleotide sequence ID" value="NZ_JBHSBU010000001.1"/>
</dbReference>
<name>A0ABV8MUC1_9NEIS</name>
<dbReference type="PANTHER" id="PTHR35093">
    <property type="entry name" value="OUTER MEMBRANE PROTEIN NMB0088-RELATED"/>
    <property type="match status" value="1"/>
</dbReference>
<keyword evidence="7" id="KW-0998">Cell outer membrane</keyword>
<keyword evidence="6" id="KW-0472">Membrane</keyword>
<evidence type="ECO:0000256" key="4">
    <source>
        <dbReference type="ARBA" id="ARBA00022692"/>
    </source>
</evidence>
<feature type="chain" id="PRO_5046006019" evidence="8">
    <location>
        <begin position="23"/>
        <end position="471"/>
    </location>
</feature>
<dbReference type="Gene3D" id="2.40.160.60">
    <property type="entry name" value="Outer membrane protein transport protein (OMPP1/FadL/TodX)"/>
    <property type="match status" value="1"/>
</dbReference>
<comment type="caution">
    <text evidence="9">The sequence shown here is derived from an EMBL/GenBank/DDBJ whole genome shotgun (WGS) entry which is preliminary data.</text>
</comment>
<keyword evidence="3" id="KW-1134">Transmembrane beta strand</keyword>